<dbReference type="EMBL" id="AZFM01000007">
    <property type="protein sequence ID" value="KRL90776.1"/>
    <property type="molecule type" value="Genomic_DNA"/>
</dbReference>
<evidence type="ECO:0000313" key="2">
    <source>
        <dbReference type="EMBL" id="KRL90776.1"/>
    </source>
</evidence>
<evidence type="ECO:0000313" key="3">
    <source>
        <dbReference type="Proteomes" id="UP000051036"/>
    </source>
</evidence>
<dbReference type="AlphaFoldDB" id="A0A0R1UI34"/>
<dbReference type="Gene3D" id="3.30.1330.30">
    <property type="match status" value="1"/>
</dbReference>
<dbReference type="Pfam" id="PF01248">
    <property type="entry name" value="Ribosomal_L7Ae"/>
    <property type="match status" value="1"/>
</dbReference>
<organism evidence="2 3">
    <name type="scientific">Lactobacillus kalixensis DSM 16043</name>
    <dbReference type="NCBI Taxonomy" id="1423763"/>
    <lineage>
        <taxon>Bacteria</taxon>
        <taxon>Bacillati</taxon>
        <taxon>Bacillota</taxon>
        <taxon>Bacilli</taxon>
        <taxon>Lactobacillales</taxon>
        <taxon>Lactobacillaceae</taxon>
        <taxon>Lactobacillus</taxon>
    </lineage>
</organism>
<accession>A0A0R1UI34</accession>
<dbReference type="InterPro" id="IPR029064">
    <property type="entry name" value="Ribosomal_eL30-like_sf"/>
</dbReference>
<dbReference type="Proteomes" id="UP000051036">
    <property type="component" value="Unassembled WGS sequence"/>
</dbReference>
<dbReference type="PATRIC" id="fig|1423763.3.peg.1816"/>
<keyword evidence="3" id="KW-1185">Reference proteome</keyword>
<evidence type="ECO:0000259" key="1">
    <source>
        <dbReference type="Pfam" id="PF01248"/>
    </source>
</evidence>
<dbReference type="SUPFAM" id="SSF55315">
    <property type="entry name" value="L30e-like"/>
    <property type="match status" value="1"/>
</dbReference>
<dbReference type="STRING" id="1423763.FC46_GL001783"/>
<proteinExistence type="predicted"/>
<sequence>MQKQKALNLLGLATRARKLISGTDTVIAGLKKKQVKIVIVASDLHENSDEKVRRAAKNAGVKVFDTFTSEELNHAIGKNRKVLGVTDAGFSKSIVKQINEGV</sequence>
<gene>
    <name evidence="2" type="ORF">FC46_GL001783</name>
</gene>
<dbReference type="InterPro" id="IPR004038">
    <property type="entry name" value="Ribosomal_eL8/eL30/eS12/Gad45"/>
</dbReference>
<name>A0A0R1UI34_9LACO</name>
<comment type="caution">
    <text evidence="2">The sequence shown here is derived from an EMBL/GenBank/DDBJ whole genome shotgun (WGS) entry which is preliminary data.</text>
</comment>
<feature type="domain" description="Ribosomal protein eL8/eL30/eS12/Gadd45" evidence="1">
    <location>
        <begin position="5"/>
        <end position="93"/>
    </location>
</feature>
<protein>
    <recommendedName>
        <fullName evidence="1">Ribosomal protein eL8/eL30/eS12/Gadd45 domain-containing protein</fullName>
    </recommendedName>
</protein>
<reference evidence="2 3" key="1">
    <citation type="journal article" date="2015" name="Genome Announc.">
        <title>Expanding the biotechnology potential of lactobacilli through comparative genomics of 213 strains and associated genera.</title>
        <authorList>
            <person name="Sun Z."/>
            <person name="Harris H.M."/>
            <person name="McCann A."/>
            <person name="Guo C."/>
            <person name="Argimon S."/>
            <person name="Zhang W."/>
            <person name="Yang X."/>
            <person name="Jeffery I.B."/>
            <person name="Cooney J.C."/>
            <person name="Kagawa T.F."/>
            <person name="Liu W."/>
            <person name="Song Y."/>
            <person name="Salvetti E."/>
            <person name="Wrobel A."/>
            <person name="Rasinkangas P."/>
            <person name="Parkhill J."/>
            <person name="Rea M.C."/>
            <person name="O'Sullivan O."/>
            <person name="Ritari J."/>
            <person name="Douillard F.P."/>
            <person name="Paul Ross R."/>
            <person name="Yang R."/>
            <person name="Briner A.E."/>
            <person name="Felis G.E."/>
            <person name="de Vos W.M."/>
            <person name="Barrangou R."/>
            <person name="Klaenhammer T.R."/>
            <person name="Caufield P.W."/>
            <person name="Cui Y."/>
            <person name="Zhang H."/>
            <person name="O'Toole P.W."/>
        </authorList>
    </citation>
    <scope>NUCLEOTIDE SEQUENCE [LARGE SCALE GENOMIC DNA]</scope>
    <source>
        <strain evidence="2 3">DSM 16043</strain>
    </source>
</reference>